<reference evidence="1" key="1">
    <citation type="journal article" date="2015" name="Nature">
        <title>Complex archaea that bridge the gap between prokaryotes and eukaryotes.</title>
        <authorList>
            <person name="Spang A."/>
            <person name="Saw J.H."/>
            <person name="Jorgensen S.L."/>
            <person name="Zaremba-Niedzwiedzka K."/>
            <person name="Martijn J."/>
            <person name="Lind A.E."/>
            <person name="van Eijk R."/>
            <person name="Schleper C."/>
            <person name="Guy L."/>
            <person name="Ettema T.J."/>
        </authorList>
    </citation>
    <scope>NUCLEOTIDE SEQUENCE</scope>
</reference>
<proteinExistence type="predicted"/>
<evidence type="ECO:0000313" key="1">
    <source>
        <dbReference type="EMBL" id="KKL86510.1"/>
    </source>
</evidence>
<comment type="caution">
    <text evidence="1">The sequence shown here is derived from an EMBL/GenBank/DDBJ whole genome shotgun (WGS) entry which is preliminary data.</text>
</comment>
<accession>A0A0F9HXR2</accession>
<dbReference type="AlphaFoldDB" id="A0A0F9HXR2"/>
<sequence length="110" mass="11665">MTDFTKTTNFTAKDNLTTGDALKVIKGAYFDVEFDNIATAITSKYDSGNLASQVQAESGTNPTALMTPLRSEQHLAAYNADNAGILLDLHALADPGADRCWGGMIAPTLP</sequence>
<dbReference type="EMBL" id="LAZR01021094">
    <property type="protein sequence ID" value="KKL86510.1"/>
    <property type="molecule type" value="Genomic_DNA"/>
</dbReference>
<protein>
    <submittedName>
        <fullName evidence="1">Uncharacterized protein</fullName>
    </submittedName>
</protein>
<name>A0A0F9HXR2_9ZZZZ</name>
<organism evidence="1">
    <name type="scientific">marine sediment metagenome</name>
    <dbReference type="NCBI Taxonomy" id="412755"/>
    <lineage>
        <taxon>unclassified sequences</taxon>
        <taxon>metagenomes</taxon>
        <taxon>ecological metagenomes</taxon>
    </lineage>
</organism>
<gene>
    <name evidence="1" type="ORF">LCGC14_1944010</name>
</gene>